<sequence length="131" mass="14670">MMHAFLYAISHLDMLDVSRDLRVDGLEIYAGLLLEKVFVVLVENVVLHAAGATRISLQYRETDDGAGIPQHLKEQMFERRFEEKPGMALFLARAFLSIADIAIRETGEPEGGARFEMLVPKGAYRFAEGAE</sequence>
<dbReference type="EMBL" id="LHQS01000002">
    <property type="protein sequence ID" value="RXE56391.1"/>
    <property type="molecule type" value="Genomic_DNA"/>
</dbReference>
<dbReference type="Pfam" id="PF02518">
    <property type="entry name" value="HATPase_c"/>
    <property type="match status" value="1"/>
</dbReference>
<organism evidence="2 3">
    <name type="scientific">Methanoculleus taiwanensis</name>
    <dbReference type="NCBI Taxonomy" id="1550565"/>
    <lineage>
        <taxon>Archaea</taxon>
        <taxon>Methanobacteriati</taxon>
        <taxon>Methanobacteriota</taxon>
        <taxon>Stenosarchaea group</taxon>
        <taxon>Methanomicrobia</taxon>
        <taxon>Methanomicrobiales</taxon>
        <taxon>Methanomicrobiaceae</taxon>
        <taxon>Methanoculleus</taxon>
    </lineage>
</organism>
<proteinExistence type="predicted"/>
<dbReference type="InterPro" id="IPR036890">
    <property type="entry name" value="HATPase_C_sf"/>
</dbReference>
<feature type="domain" description="Histidine kinase/HSP90-like ATPase" evidence="1">
    <location>
        <begin position="33"/>
        <end position="121"/>
    </location>
</feature>
<dbReference type="AlphaFoldDB" id="A0A498H0E3"/>
<reference evidence="2 3" key="1">
    <citation type="journal article" date="2015" name="Int. J. Syst. Evol. Microbiol.">
        <title>Methanoculleus taiwanensis sp. nov., a methanogen isolated from deep marine sediment at the deformation front area near Taiwan.</title>
        <authorList>
            <person name="Weng C.Y."/>
            <person name="Chen S.C."/>
            <person name="Lai M.C."/>
            <person name="Wu S.Y."/>
            <person name="Lin S."/>
            <person name="Yang T.F."/>
            <person name="Chen P.C."/>
        </authorList>
    </citation>
    <scope>NUCLEOTIDE SEQUENCE [LARGE SCALE GENOMIC DNA]</scope>
    <source>
        <strain evidence="2 3">CYW4</strain>
    </source>
</reference>
<evidence type="ECO:0000313" key="3">
    <source>
        <dbReference type="Proteomes" id="UP000290932"/>
    </source>
</evidence>
<accession>A0A498H0E3</accession>
<dbReference type="InterPro" id="IPR003594">
    <property type="entry name" value="HATPase_dom"/>
</dbReference>
<evidence type="ECO:0000313" key="2">
    <source>
        <dbReference type="EMBL" id="RXE56391.1"/>
    </source>
</evidence>
<gene>
    <name evidence="2" type="ORF">ABH15_09890</name>
</gene>
<name>A0A498H0E3_9EURY</name>
<dbReference type="Gene3D" id="3.30.565.10">
    <property type="entry name" value="Histidine kinase-like ATPase, C-terminal domain"/>
    <property type="match status" value="1"/>
</dbReference>
<protein>
    <recommendedName>
        <fullName evidence="1">Histidine kinase/HSP90-like ATPase domain-containing protein</fullName>
    </recommendedName>
</protein>
<dbReference type="Proteomes" id="UP000290932">
    <property type="component" value="Unassembled WGS sequence"/>
</dbReference>
<keyword evidence="3" id="KW-1185">Reference proteome</keyword>
<comment type="caution">
    <text evidence="2">The sequence shown here is derived from an EMBL/GenBank/DDBJ whole genome shotgun (WGS) entry which is preliminary data.</text>
</comment>
<dbReference type="SUPFAM" id="SSF55874">
    <property type="entry name" value="ATPase domain of HSP90 chaperone/DNA topoisomerase II/histidine kinase"/>
    <property type="match status" value="1"/>
</dbReference>
<evidence type="ECO:0000259" key="1">
    <source>
        <dbReference type="Pfam" id="PF02518"/>
    </source>
</evidence>